<evidence type="ECO:0000313" key="2">
    <source>
        <dbReference type="EMBL" id="KAK5706415.1"/>
    </source>
</evidence>
<accession>A0AAN8A515</accession>
<proteinExistence type="predicted"/>
<dbReference type="InterPro" id="IPR004000">
    <property type="entry name" value="Actin"/>
</dbReference>
<evidence type="ECO:0000256" key="1">
    <source>
        <dbReference type="SAM" id="MobiDB-lite"/>
    </source>
</evidence>
<dbReference type="Proteomes" id="UP001310594">
    <property type="component" value="Unassembled WGS sequence"/>
</dbReference>
<protein>
    <recommendedName>
        <fullName evidence="4">Actin-like ATPase domain-containing protein</fullName>
    </recommendedName>
</protein>
<dbReference type="InterPro" id="IPR043129">
    <property type="entry name" value="ATPase_NBD"/>
</dbReference>
<dbReference type="SMART" id="SM00268">
    <property type="entry name" value="ACTIN"/>
    <property type="match status" value="1"/>
</dbReference>
<gene>
    <name evidence="2" type="ORF">LTR97_001403</name>
</gene>
<sequence length="525" mass="57549">MAAPAPDYFNNRPTAPRSRPSILPSQQRTGGTPGSPRTPLLGRSISAQFGTGSPGSFRGSEPEEVIIYELTSRHISAGFAGESRPRCILPFTPNMGRRVGDYRQYDARFDRRRGGSGKRKDWSRDHELYSTLDLRNQDLGLVSDKLERAVRTIHADYLQLAPSKDKPDLKAILVVPSLLPTPLIEVALKVLFNHHTTPPAIAMLTTPILATVGAGLRDALVIEIDWEESVVTAVGEYKAVYQRRSVRAGKMMVGEMAKVLDGEVKRQVPNEDEQISFEHAEDVTQRMGWCRPRHDVGPELLTATKSIPLPAAHSAPIPISLETLSSPTETVLFGQDSRYDDEDVPLPRLAHAVLLALPSDFRAACLSRIVLTGGLGDLPGLQQRLLHELHRLIEQNPSWDKVASYGSAEPKHTRVLRERSANIASKPPPPDVSLSPTKKSARESLLTSQRVHDDAKDTISLTAMRNHNIGRHKPEDAKKAEIRGVATLGAWAGASLVARLGVKGVHEAEREEFLRHGLSGGGAVY</sequence>
<evidence type="ECO:0008006" key="4">
    <source>
        <dbReference type="Google" id="ProtNLM"/>
    </source>
</evidence>
<name>A0AAN8A515_9PEZI</name>
<dbReference type="AlphaFoldDB" id="A0AAN8A515"/>
<dbReference type="SUPFAM" id="SSF53067">
    <property type="entry name" value="Actin-like ATPase domain"/>
    <property type="match status" value="2"/>
</dbReference>
<organism evidence="2 3">
    <name type="scientific">Elasticomyces elasticus</name>
    <dbReference type="NCBI Taxonomy" id="574655"/>
    <lineage>
        <taxon>Eukaryota</taxon>
        <taxon>Fungi</taxon>
        <taxon>Dikarya</taxon>
        <taxon>Ascomycota</taxon>
        <taxon>Pezizomycotina</taxon>
        <taxon>Dothideomycetes</taxon>
        <taxon>Dothideomycetidae</taxon>
        <taxon>Mycosphaerellales</taxon>
        <taxon>Teratosphaeriaceae</taxon>
        <taxon>Elasticomyces</taxon>
    </lineage>
</organism>
<dbReference type="PANTHER" id="PTHR11937">
    <property type="entry name" value="ACTIN"/>
    <property type="match status" value="1"/>
</dbReference>
<evidence type="ECO:0000313" key="3">
    <source>
        <dbReference type="Proteomes" id="UP001310594"/>
    </source>
</evidence>
<feature type="region of interest" description="Disordered" evidence="1">
    <location>
        <begin position="1"/>
        <end position="60"/>
    </location>
</feature>
<dbReference type="EMBL" id="JAVRQU010000002">
    <property type="protein sequence ID" value="KAK5706415.1"/>
    <property type="molecule type" value="Genomic_DNA"/>
</dbReference>
<comment type="caution">
    <text evidence="2">The sequence shown here is derived from an EMBL/GenBank/DDBJ whole genome shotgun (WGS) entry which is preliminary data.</text>
</comment>
<reference evidence="2" key="1">
    <citation type="submission" date="2023-08" db="EMBL/GenBank/DDBJ databases">
        <title>Black Yeasts Isolated from many extreme environments.</title>
        <authorList>
            <person name="Coleine C."/>
            <person name="Stajich J.E."/>
            <person name="Selbmann L."/>
        </authorList>
    </citation>
    <scope>NUCLEOTIDE SEQUENCE</scope>
    <source>
        <strain evidence="2">CCFEE 5810</strain>
    </source>
</reference>
<dbReference type="Gene3D" id="3.90.640.10">
    <property type="entry name" value="Actin, Chain A, domain 4"/>
    <property type="match status" value="1"/>
</dbReference>
<dbReference type="Gene3D" id="3.30.420.40">
    <property type="match status" value="2"/>
</dbReference>
<feature type="region of interest" description="Disordered" evidence="1">
    <location>
        <begin position="419"/>
        <end position="449"/>
    </location>
</feature>